<dbReference type="PROSITE" id="PS51450">
    <property type="entry name" value="LRR"/>
    <property type="match status" value="10"/>
</dbReference>
<evidence type="ECO:0000259" key="6">
    <source>
        <dbReference type="SMART" id="SM00082"/>
    </source>
</evidence>
<dbReference type="InterPro" id="IPR003591">
    <property type="entry name" value="Leu-rich_rpt_typical-subtyp"/>
</dbReference>
<accession>A0A7R9BMI0</accession>
<feature type="region of interest" description="Disordered" evidence="4">
    <location>
        <begin position="1077"/>
        <end position="1096"/>
    </location>
</feature>
<evidence type="ECO:0000256" key="1">
    <source>
        <dbReference type="ARBA" id="ARBA00022614"/>
    </source>
</evidence>
<dbReference type="InterPro" id="IPR032675">
    <property type="entry name" value="LRR_dom_sf"/>
</dbReference>
<dbReference type="FunFam" id="3.80.10.10:FF:001164">
    <property type="entry name" value="GH01279p"/>
    <property type="match status" value="2"/>
</dbReference>
<keyword evidence="3" id="KW-0677">Repeat</keyword>
<dbReference type="InterPro" id="IPR050333">
    <property type="entry name" value="SLRP"/>
</dbReference>
<keyword evidence="5" id="KW-1133">Transmembrane helix</keyword>
<dbReference type="SMART" id="SM00082">
    <property type="entry name" value="LRRCT"/>
    <property type="match status" value="1"/>
</dbReference>
<feature type="compositionally biased region" description="Gly residues" evidence="4">
    <location>
        <begin position="1086"/>
        <end position="1096"/>
    </location>
</feature>
<evidence type="ECO:0000256" key="3">
    <source>
        <dbReference type="ARBA" id="ARBA00022737"/>
    </source>
</evidence>
<dbReference type="SMART" id="SM00369">
    <property type="entry name" value="LRR_TYP"/>
    <property type="match status" value="29"/>
</dbReference>
<keyword evidence="5" id="KW-0472">Membrane</keyword>
<keyword evidence="1" id="KW-0433">Leucine-rich repeat</keyword>
<dbReference type="InterPro" id="IPR000483">
    <property type="entry name" value="Cys-rich_flank_reg_C"/>
</dbReference>
<feature type="domain" description="LRRCT" evidence="6">
    <location>
        <begin position="973"/>
        <end position="1028"/>
    </location>
</feature>
<dbReference type="SUPFAM" id="SSF52047">
    <property type="entry name" value="RNI-like"/>
    <property type="match status" value="1"/>
</dbReference>
<gene>
    <name evidence="7" type="ORF">NMOB1V02_LOCUS5802</name>
</gene>
<dbReference type="Gene3D" id="3.80.10.10">
    <property type="entry name" value="Ribonuclease Inhibitor"/>
    <property type="match status" value="6"/>
</dbReference>
<dbReference type="SMART" id="SM00364">
    <property type="entry name" value="LRR_BAC"/>
    <property type="match status" value="6"/>
</dbReference>
<dbReference type="EMBL" id="CAJPEX010001109">
    <property type="protein sequence ID" value="CAG0918240.1"/>
    <property type="molecule type" value="Genomic_DNA"/>
</dbReference>
<evidence type="ECO:0000313" key="7">
    <source>
        <dbReference type="EMBL" id="CAD7278088.1"/>
    </source>
</evidence>
<protein>
    <recommendedName>
        <fullName evidence="6">LRRCT domain-containing protein</fullName>
    </recommendedName>
</protein>
<dbReference type="SUPFAM" id="SSF52058">
    <property type="entry name" value="L domain-like"/>
    <property type="match status" value="2"/>
</dbReference>
<keyword evidence="5" id="KW-0812">Transmembrane</keyword>
<dbReference type="EMBL" id="OA883146">
    <property type="protein sequence ID" value="CAD7278088.1"/>
    <property type="molecule type" value="Genomic_DNA"/>
</dbReference>
<dbReference type="AlphaFoldDB" id="A0A7R9BMI0"/>
<dbReference type="Proteomes" id="UP000678499">
    <property type="component" value="Unassembled WGS sequence"/>
</dbReference>
<organism evidence="7">
    <name type="scientific">Notodromas monacha</name>
    <dbReference type="NCBI Taxonomy" id="399045"/>
    <lineage>
        <taxon>Eukaryota</taxon>
        <taxon>Metazoa</taxon>
        <taxon>Ecdysozoa</taxon>
        <taxon>Arthropoda</taxon>
        <taxon>Crustacea</taxon>
        <taxon>Oligostraca</taxon>
        <taxon>Ostracoda</taxon>
        <taxon>Podocopa</taxon>
        <taxon>Podocopida</taxon>
        <taxon>Cypridocopina</taxon>
        <taxon>Cypridoidea</taxon>
        <taxon>Cyprididae</taxon>
        <taxon>Notodromas</taxon>
    </lineage>
</organism>
<dbReference type="GO" id="GO:0005615">
    <property type="term" value="C:extracellular space"/>
    <property type="evidence" value="ECO:0007669"/>
    <property type="project" value="TreeGrafter"/>
</dbReference>
<keyword evidence="8" id="KW-1185">Reference proteome</keyword>
<name>A0A7R9BMI0_9CRUS</name>
<dbReference type="PRINTS" id="PR00019">
    <property type="entry name" value="LEURICHRPT"/>
</dbReference>
<dbReference type="PANTHER" id="PTHR45712:SF22">
    <property type="entry name" value="INSULIN-LIKE GROWTH FACTOR-BINDING PROTEIN COMPLEX ACID LABILE SUBUNIT"/>
    <property type="match status" value="1"/>
</dbReference>
<dbReference type="OrthoDB" id="8731593at2759"/>
<evidence type="ECO:0000256" key="4">
    <source>
        <dbReference type="SAM" id="MobiDB-lite"/>
    </source>
</evidence>
<proteinExistence type="predicted"/>
<evidence type="ECO:0000256" key="5">
    <source>
        <dbReference type="SAM" id="Phobius"/>
    </source>
</evidence>
<sequence>MCSVDRRVPSGECELLLSCGSAVVFVLVIAVARNDEEYGVLELQGNEMRRIPTGSLKGPKGMKRLNLAQNRLDLIPQGAFKEQPKLETLDVSWNTIAIIQPMALAALQNLKRLDLSGNHLSKIPSGAFDGLENLEELDLSNNFFSSFPTEAVKSLRKLKRLILHSNRIRNVEEAEMQELSEALEYLDLSRNRLDNVPPRTFSPLRNLKVLKLHVNAVRKVEDDAFEGLEKLEELDLSDNTMLSMPTSALGRLPSLKKLVLDYNRIGVLSAENLNGVKSLEEFSLAFNLIRDLSDDTFQGFDRLKSLDLKGNQIESVTQSTLGGLEGTLTNLDLSFNALPEAPKLSFPKLSKLDLSRNNISRLAEEAFGLLTNLKYLNLSNNNLERIHNAAFRGSNNGGLVLEVLDLSGNLIKDIQPGAFESRTLMALDLHSNLLKEITTGVFTGMPDLRFLDLSANDIYSMKPGSFSGLDQMQVLKFDRNNLASFKEESFAGPTALEEISLSSNEITYLLSDAFVKHPRLRKLDLADNRLSAFPGEIVRGIRPLEELSLAKNSLRSLESADFANLANLRKLDLSRNEISVIGAAAFQNSTQVQELDLSYNAIREVPDDAFLGAGRLLLNLEGNRLSSLPAAIFDRNRLFQLQSINLARNELERIPVDALQRQYFFLQDVDLSHNRIADIQSNANVLVNIKRLDLSYNPLTSESIDYVLNEPKTARDLNMAGTGVERVPVLETPFLRSLNLSDNKITSLADDVFQRPTLLEVLDLAKNRIPNLSFGLAAGVWPKLTDLRHVRVSGNPVSYVIKGDFAYLANLEVLELDHLPECTKIEKGAFAGLRKLTRLELHSYPKLGFLDTRGILAQFRAPRSVAVEVKGSVVNDDLHPAFNPRLERLELLGANVRSLSTGAFAGIDSPRIEMFIRNTSLPSLPPPALFQVPMSSSVTLDLSFNAIASLSPQLVSTLENKQRRVRLLGLATNPIYCDCNARPLKRWLQTQRSQRRLTPELLGLTCHQPASNAGKHLLDMDDADLSCAPGGTTTTSTTEIPLSVADRGDADSAATSTEFRAEPDIIWTMDPVTKRGSDGARNAAAGSGGAGGGGVGGVGGAGAGNKRDKMDHLIFGILGGVIAFILVLVFIICLVRLRITDNHYPGGPLVGPLALQTAAAHHHGTLPSISGKCTCIVKPPPPPFMFYTAPPPPQSSMTPLPGGGGGGTLPKMLPPPPPPSAQHMYGSLHRRTYYATNAPYYVAFPNDPMAGPGCDSRADHDLHPYEC</sequence>
<feature type="transmembrane region" description="Helical" evidence="5">
    <location>
        <begin position="1113"/>
        <end position="1135"/>
    </location>
</feature>
<dbReference type="Pfam" id="PF13855">
    <property type="entry name" value="LRR_8"/>
    <property type="match status" value="8"/>
</dbReference>
<evidence type="ECO:0000256" key="2">
    <source>
        <dbReference type="ARBA" id="ARBA00022729"/>
    </source>
</evidence>
<dbReference type="InterPro" id="IPR001611">
    <property type="entry name" value="Leu-rich_rpt"/>
</dbReference>
<evidence type="ECO:0000313" key="8">
    <source>
        <dbReference type="Proteomes" id="UP000678499"/>
    </source>
</evidence>
<reference evidence="7" key="1">
    <citation type="submission" date="2020-11" db="EMBL/GenBank/DDBJ databases">
        <authorList>
            <person name="Tran Van P."/>
        </authorList>
    </citation>
    <scope>NUCLEOTIDE SEQUENCE</scope>
</reference>
<dbReference type="SMART" id="SM00365">
    <property type="entry name" value="LRR_SD22"/>
    <property type="match status" value="16"/>
</dbReference>
<keyword evidence="2" id="KW-0732">Signal</keyword>
<dbReference type="PANTHER" id="PTHR45712">
    <property type="entry name" value="AGAP008170-PA"/>
    <property type="match status" value="1"/>
</dbReference>